<evidence type="ECO:0000313" key="2">
    <source>
        <dbReference type="EMBL" id="CAE7405368.1"/>
    </source>
</evidence>
<evidence type="ECO:0000256" key="1">
    <source>
        <dbReference type="SAM" id="MobiDB-lite"/>
    </source>
</evidence>
<feature type="non-terminal residue" evidence="2">
    <location>
        <position position="1"/>
    </location>
</feature>
<name>A0A812QVU0_9DINO</name>
<evidence type="ECO:0008006" key="4">
    <source>
        <dbReference type="Google" id="ProtNLM"/>
    </source>
</evidence>
<dbReference type="Proteomes" id="UP000601435">
    <property type="component" value="Unassembled WGS sequence"/>
</dbReference>
<feature type="compositionally biased region" description="Pro residues" evidence="1">
    <location>
        <begin position="293"/>
        <end position="302"/>
    </location>
</feature>
<comment type="caution">
    <text evidence="2">The sequence shown here is derived from an EMBL/GenBank/DDBJ whole genome shotgun (WGS) entry which is preliminary data.</text>
</comment>
<keyword evidence="3" id="KW-1185">Reference proteome</keyword>
<evidence type="ECO:0000313" key="3">
    <source>
        <dbReference type="Proteomes" id="UP000601435"/>
    </source>
</evidence>
<organism evidence="2 3">
    <name type="scientific">Symbiodinium necroappetens</name>
    <dbReference type="NCBI Taxonomy" id="1628268"/>
    <lineage>
        <taxon>Eukaryota</taxon>
        <taxon>Sar</taxon>
        <taxon>Alveolata</taxon>
        <taxon>Dinophyceae</taxon>
        <taxon>Suessiales</taxon>
        <taxon>Symbiodiniaceae</taxon>
        <taxon>Symbiodinium</taxon>
    </lineage>
</organism>
<protein>
    <recommendedName>
        <fullName evidence="4">TIR domain-containing protein</fullName>
    </recommendedName>
</protein>
<proteinExistence type="predicted"/>
<dbReference type="EMBL" id="CAJNJA010017666">
    <property type="protein sequence ID" value="CAE7405368.1"/>
    <property type="molecule type" value="Genomic_DNA"/>
</dbReference>
<accession>A0A812QVU0</accession>
<gene>
    <name evidence="2" type="ORF">SNEC2469_LOCUS11121</name>
</gene>
<sequence>AHGLAVTLGPRDFAQIRGGVVMITRRHSRARFETADLQECPKLPANVCPFSPILKLLPHDARFDEEPVILIIRVCTGAQVVWRSTSNGNWESLQDVEFYLGHAVLRLNHFCNLFVGSNGASSPERKGILVRGFMDGTTRRGKCAVLHANCSSCTEQLESTSDYRADPEVLKGFDECGPSFCAGLYSHGDRLTIAQAHHYHQDTALNFNRFPLVTSRCFQTEQFQFEVDIADTVHAFRATQSLPVGPENVYTAEEPHIFLSTGELEAGRLPIAELLQRAHADSGKDAELLLQVVPPPPPPPLPQEDEHRSEVLAQPPPPPPVAKRTNMMVSGRFNDQQKMNYMRHVKELLQERSVPVDMVKANFASATFGDQTAQLLYKAKALLPFCTWDYGAKTGIGYETYIELEYAHQKGLAILPIQLCHEFPPCPTDEEGRVQNALVLKSDLVRIIDKDMSDPKRVAQEICDAWFGAIQYM</sequence>
<dbReference type="AlphaFoldDB" id="A0A812QVU0"/>
<dbReference type="OrthoDB" id="418169at2759"/>
<reference evidence="2" key="1">
    <citation type="submission" date="2021-02" db="EMBL/GenBank/DDBJ databases">
        <authorList>
            <person name="Dougan E. K."/>
            <person name="Rhodes N."/>
            <person name="Thang M."/>
            <person name="Chan C."/>
        </authorList>
    </citation>
    <scope>NUCLEOTIDE SEQUENCE</scope>
</reference>
<feature type="region of interest" description="Disordered" evidence="1">
    <location>
        <begin position="290"/>
        <end position="322"/>
    </location>
</feature>